<feature type="compositionally biased region" description="Polar residues" evidence="1">
    <location>
        <begin position="842"/>
        <end position="852"/>
    </location>
</feature>
<comment type="caution">
    <text evidence="2">The sequence shown here is derived from an EMBL/GenBank/DDBJ whole genome shotgun (WGS) entry which is preliminary data.</text>
</comment>
<proteinExistence type="predicted"/>
<evidence type="ECO:0000256" key="1">
    <source>
        <dbReference type="SAM" id="MobiDB-lite"/>
    </source>
</evidence>
<feature type="compositionally biased region" description="Basic and acidic residues" evidence="1">
    <location>
        <begin position="113"/>
        <end position="124"/>
    </location>
</feature>
<feature type="region of interest" description="Disordered" evidence="1">
    <location>
        <begin position="580"/>
        <end position="621"/>
    </location>
</feature>
<feature type="compositionally biased region" description="Polar residues" evidence="1">
    <location>
        <begin position="1063"/>
        <end position="1081"/>
    </location>
</feature>
<feature type="compositionally biased region" description="Low complexity" evidence="1">
    <location>
        <begin position="126"/>
        <end position="141"/>
    </location>
</feature>
<sequence length="1230" mass="133397">MTRLSPPPSFSDIAGEVSFYDEQAEQKEVMEELGKTEQETAVLERIKSLLSFPETFSLEETIDLHHSDKESSETSEPPIKEISEKSSEDITILKSSSLKILPQASSISNPESVSRHESLSDFRGKSSPISRSMSSSSSSMSNPIPAMDLHPTTVPDPSNPYSSKNTKELFHKDVLDSVMTLSQMQEGRFGHLVESSRNAPQCHTPVPTETTASSSIRNLQDLEQPTSLTSSKKALTQNNHVISAERDESPKVSSRPTTVKFSEPKEIYVAHDQPQIMKEEDGYEASTPRAHSEQPQAIPFHEKPQFASKQPSRDTSTVPRTASLSNSHDTTEDGGFWVQESSDHESVREHRHPTLQEIAMAEDEDAMQLLEERRKESSSDHESVREHRHPTLQEIAMAEDEDAMQLLEERRKESVALQLEQQRDRAEEDKAMRELGDRHFASSPLSTAAGVQLLTATRGTDGMPSASGRVPSASSSASVLSSLHMTHHSPSLLVFGNTVEDEESEESSHVSSSIVESFPNRKEEVEEEKERERIRDMKVKKMYNEGMRGSMGPHATKGAVLVASPPAVRGKIRQTYSQIYQRRSQITSGKPDSSSTQKDQPLHAASSLKTLSRSSSHSHHPLVEQSVAIVSSPYPSQQSRRQLAHVRKALRESKGKGKQRIAGKGRSLLPGSVGGIKPSESLSAIGEASVNAPSGAVAPSIAALSTPTYTVLGTLSPASSHRFLHSAEAGCLTESHHDRAVRDGNRIKNVQKYMVDRGMEAIHLKEGKGDAVLGSVASLHDVSSTGADFGSNQEVVLSKYVQKEVQKQRQWGKRDVIAAELAESKKRMKMSGSSLWAAAPDTASSSLNSSPQEAPKRKTMGIESVNSGVLSPSALGSRISSLPDSTLSSTKKGESVGPSVVPINRQTGVHPNRHALAMMGDFSSRRYLTREEEYMRVLLSGGEGGLDGERRAGMRVFGEGTEKILYDMMMPEKKAADVSFGIGVCAGIEGAVSSSKGLMGGRDIERDAKVMLNGRDVNLSSSAFSMHKALPKNLHQAGLGAHPHGFPAFPSVYLKNSLASTGYPSTATPSHGSTFGSTLPSGPSMKPHPSDAFFDSVHNAMTDPLHRLSAVMTSHVMKSKPYHCHTLDTLEKCKRGAAKAFAVKRSSESTVEEGKEKQDGMGREEDTMKGFEPHIPKGLMSAGTSIGTGASSISSLKSSVHSSIPSVTSLSGSALFKSLKPMSWEDLGKQ</sequence>
<gene>
    <name evidence="2" type="ORF">ADUPG1_009476</name>
</gene>
<feature type="region of interest" description="Disordered" evidence="1">
    <location>
        <begin position="61"/>
        <end position="88"/>
    </location>
</feature>
<feature type="region of interest" description="Disordered" evidence="1">
    <location>
        <begin position="650"/>
        <end position="675"/>
    </location>
</feature>
<feature type="compositionally biased region" description="Polar residues" evidence="1">
    <location>
        <begin position="580"/>
        <end position="599"/>
    </location>
</feature>
<dbReference type="Proteomes" id="UP001057375">
    <property type="component" value="Unassembled WGS sequence"/>
</dbReference>
<feature type="compositionally biased region" description="Basic and acidic residues" evidence="1">
    <location>
        <begin position="1152"/>
        <end position="1167"/>
    </location>
</feature>
<feature type="region of interest" description="Disordered" evidence="1">
    <location>
        <begin position="195"/>
        <end position="352"/>
    </location>
</feature>
<name>A0ABQ5KVP9_9EUKA</name>
<feature type="compositionally biased region" description="Polar residues" evidence="1">
    <location>
        <begin position="195"/>
        <end position="241"/>
    </location>
</feature>
<feature type="compositionally biased region" description="Basic and acidic residues" evidence="1">
    <location>
        <begin position="341"/>
        <end position="352"/>
    </location>
</feature>
<organism evidence="2 3">
    <name type="scientific">Aduncisulcus paluster</name>
    <dbReference type="NCBI Taxonomy" id="2918883"/>
    <lineage>
        <taxon>Eukaryota</taxon>
        <taxon>Metamonada</taxon>
        <taxon>Carpediemonas-like organisms</taxon>
        <taxon>Aduncisulcus</taxon>
    </lineage>
</organism>
<feature type="region of interest" description="Disordered" evidence="1">
    <location>
        <begin position="1063"/>
        <end position="1084"/>
    </location>
</feature>
<protein>
    <submittedName>
        <fullName evidence="2">Uncharacterized protein</fullName>
    </submittedName>
</protein>
<feature type="compositionally biased region" description="Polar residues" evidence="1">
    <location>
        <begin position="251"/>
        <end position="260"/>
    </location>
</feature>
<feature type="region of interest" description="Disordered" evidence="1">
    <location>
        <begin position="101"/>
        <end position="165"/>
    </location>
</feature>
<feature type="compositionally biased region" description="Basic and acidic residues" evidence="1">
    <location>
        <begin position="519"/>
        <end position="539"/>
    </location>
</feature>
<feature type="compositionally biased region" description="Polar residues" evidence="1">
    <location>
        <begin position="878"/>
        <end position="890"/>
    </location>
</feature>
<evidence type="ECO:0000313" key="3">
    <source>
        <dbReference type="Proteomes" id="UP001057375"/>
    </source>
</evidence>
<keyword evidence="3" id="KW-1185">Reference proteome</keyword>
<feature type="compositionally biased region" description="Low complexity" evidence="1">
    <location>
        <begin position="606"/>
        <end position="615"/>
    </location>
</feature>
<feature type="compositionally biased region" description="Basic and acidic residues" evidence="1">
    <location>
        <begin position="371"/>
        <end position="391"/>
    </location>
</feature>
<feature type="region of interest" description="Disordered" evidence="1">
    <location>
        <begin position="371"/>
        <end position="392"/>
    </location>
</feature>
<accession>A0ABQ5KVP9</accession>
<dbReference type="EMBL" id="BQXS01011246">
    <property type="protein sequence ID" value="GKT36525.1"/>
    <property type="molecule type" value="Genomic_DNA"/>
</dbReference>
<feature type="compositionally biased region" description="Polar residues" evidence="1">
    <location>
        <begin position="307"/>
        <end position="328"/>
    </location>
</feature>
<feature type="compositionally biased region" description="Basic and acidic residues" evidence="1">
    <location>
        <begin position="62"/>
        <end position="88"/>
    </location>
</feature>
<feature type="region of interest" description="Disordered" evidence="1">
    <location>
        <begin position="832"/>
        <end position="906"/>
    </location>
</feature>
<feature type="compositionally biased region" description="Polar residues" evidence="1">
    <location>
        <begin position="155"/>
        <end position="164"/>
    </location>
</feature>
<evidence type="ECO:0000313" key="2">
    <source>
        <dbReference type="EMBL" id="GKT36525.1"/>
    </source>
</evidence>
<feature type="compositionally biased region" description="Polar residues" evidence="1">
    <location>
        <begin position="101"/>
        <end position="112"/>
    </location>
</feature>
<reference evidence="2" key="1">
    <citation type="submission" date="2022-03" db="EMBL/GenBank/DDBJ databases">
        <title>Draft genome sequence of Aduncisulcus paluster, a free-living microaerophilic Fornicata.</title>
        <authorList>
            <person name="Yuyama I."/>
            <person name="Kume K."/>
            <person name="Tamura T."/>
            <person name="Inagaki Y."/>
            <person name="Hashimoto T."/>
        </authorList>
    </citation>
    <scope>NUCLEOTIDE SEQUENCE</scope>
    <source>
        <strain evidence="2">NY0171</strain>
    </source>
</reference>
<feature type="region of interest" description="Disordered" evidence="1">
    <location>
        <begin position="499"/>
        <end position="539"/>
    </location>
</feature>
<feature type="region of interest" description="Disordered" evidence="1">
    <location>
        <begin position="1144"/>
        <end position="1167"/>
    </location>
</feature>